<keyword evidence="3" id="KW-1185">Reference proteome</keyword>
<keyword evidence="1" id="KW-0812">Transmembrane</keyword>
<evidence type="ECO:0000313" key="2">
    <source>
        <dbReference type="EMBL" id="SEN69781.1"/>
    </source>
</evidence>
<dbReference type="Pfam" id="PF05656">
    <property type="entry name" value="DUF805"/>
    <property type="match status" value="1"/>
</dbReference>
<protein>
    <recommendedName>
        <fullName evidence="4">DUF805 domain-containing protein</fullName>
    </recommendedName>
</protein>
<sequence>MQFWPFSLAAWVVEAVVMMVVPPLGGLVILALMPPLLGVLVRRLHDTNRRAWWLLPPPLLMPPLALLFACTQFTLGDEAGRKIFTGIGVILAILLVYAICMIVVLARRGTAGPNRFGPDPLAAEHPASGA</sequence>
<feature type="transmembrane region" description="Helical" evidence="1">
    <location>
        <begin position="20"/>
        <end position="41"/>
    </location>
</feature>
<dbReference type="AlphaFoldDB" id="A0A1H8INA1"/>
<dbReference type="STRING" id="1166340.SAMN05192583_3346"/>
<dbReference type="Proteomes" id="UP000199206">
    <property type="component" value="Unassembled WGS sequence"/>
</dbReference>
<dbReference type="InterPro" id="IPR008523">
    <property type="entry name" value="DUF805"/>
</dbReference>
<keyword evidence="1" id="KW-1133">Transmembrane helix</keyword>
<name>A0A1H8INA1_9SPHN</name>
<dbReference type="GO" id="GO:0016020">
    <property type="term" value="C:membrane"/>
    <property type="evidence" value="ECO:0007669"/>
    <property type="project" value="InterPro"/>
</dbReference>
<dbReference type="OrthoDB" id="9812349at2"/>
<feature type="transmembrane region" description="Helical" evidence="1">
    <location>
        <begin position="87"/>
        <end position="106"/>
    </location>
</feature>
<evidence type="ECO:0008006" key="4">
    <source>
        <dbReference type="Google" id="ProtNLM"/>
    </source>
</evidence>
<organism evidence="2 3">
    <name type="scientific">Sphingomonas gellani</name>
    <dbReference type="NCBI Taxonomy" id="1166340"/>
    <lineage>
        <taxon>Bacteria</taxon>
        <taxon>Pseudomonadati</taxon>
        <taxon>Pseudomonadota</taxon>
        <taxon>Alphaproteobacteria</taxon>
        <taxon>Sphingomonadales</taxon>
        <taxon>Sphingomonadaceae</taxon>
        <taxon>Sphingomonas</taxon>
    </lineage>
</organism>
<keyword evidence="1" id="KW-0472">Membrane</keyword>
<dbReference type="EMBL" id="FOCF01000010">
    <property type="protein sequence ID" value="SEN69781.1"/>
    <property type="molecule type" value="Genomic_DNA"/>
</dbReference>
<proteinExistence type="predicted"/>
<evidence type="ECO:0000256" key="1">
    <source>
        <dbReference type="SAM" id="Phobius"/>
    </source>
</evidence>
<feature type="transmembrane region" description="Helical" evidence="1">
    <location>
        <begin position="53"/>
        <end position="75"/>
    </location>
</feature>
<evidence type="ECO:0000313" key="3">
    <source>
        <dbReference type="Proteomes" id="UP000199206"/>
    </source>
</evidence>
<accession>A0A1H8INA1</accession>
<reference evidence="3" key="1">
    <citation type="submission" date="2016-10" db="EMBL/GenBank/DDBJ databases">
        <authorList>
            <person name="Varghese N."/>
            <person name="Submissions S."/>
        </authorList>
    </citation>
    <scope>NUCLEOTIDE SEQUENCE [LARGE SCALE GENOMIC DNA]</scope>
    <source>
        <strain evidence="3">S6-262</strain>
    </source>
</reference>
<gene>
    <name evidence="2" type="ORF">SAMN05192583_3346</name>
</gene>